<evidence type="ECO:0000256" key="2">
    <source>
        <dbReference type="PROSITE-ProRule" id="PRU00187"/>
    </source>
</evidence>
<dbReference type="SMART" id="SM00431">
    <property type="entry name" value="SCAN"/>
    <property type="match status" value="1"/>
</dbReference>
<feature type="compositionally biased region" description="Basic and acidic residues" evidence="3">
    <location>
        <begin position="303"/>
        <end position="320"/>
    </location>
</feature>
<comment type="subcellular location">
    <subcellularLocation>
        <location evidence="2">Nucleus</location>
    </subcellularLocation>
</comment>
<sequence length="320" mass="36976">MMTAESREATGLSPQAAQEKDGIVIVKVEEEDEEDHMWGQDSSLQETPPPDPEIFRQRFRHFCYQNTFGPREALSRLKELCHQWLRPEINTKEQILELLVLEQFLSILPKELQVWLQEYRPDSGEEAVTLLEDLELDLSGQQVPGQVHGPEMLARGMVPLDPIQESTSFDHHENTQSHFKHSSRKPRLVQSRGKKQALPATHVPASHHEESPRDQAMTSALLTADSQVVKAGMRTSSQPPRLKSQKTQHHVGRQEEEPRKILEKNVNSRAEQQKGSRGIWRKKLEKKRKIQGQLWSRKKKRTQEREVPGRRVKDWEEASV</sequence>
<organism evidence="5 6">
    <name type="scientific">Phyllostomus discolor</name>
    <name type="common">pale spear-nosed bat</name>
    <dbReference type="NCBI Taxonomy" id="89673"/>
    <lineage>
        <taxon>Eukaryota</taxon>
        <taxon>Metazoa</taxon>
        <taxon>Chordata</taxon>
        <taxon>Craniata</taxon>
        <taxon>Vertebrata</taxon>
        <taxon>Euteleostomi</taxon>
        <taxon>Mammalia</taxon>
        <taxon>Eutheria</taxon>
        <taxon>Laurasiatheria</taxon>
        <taxon>Chiroptera</taxon>
        <taxon>Yangochiroptera</taxon>
        <taxon>Phyllostomidae</taxon>
        <taxon>Phyllostominae</taxon>
        <taxon>Phyllostomus</taxon>
    </lineage>
</organism>
<dbReference type="PANTHER" id="PTHR45935:SF28">
    <property type="entry name" value="SCAN DOMAIN-CONTAINING PROTEIN 3"/>
    <property type="match status" value="1"/>
</dbReference>
<dbReference type="Gene3D" id="1.10.4020.10">
    <property type="entry name" value="DNA breaking-rejoining enzymes"/>
    <property type="match status" value="1"/>
</dbReference>
<gene>
    <name evidence="5" type="ORF">HJG60_020648</name>
</gene>
<feature type="compositionally biased region" description="Basic residues" evidence="3">
    <location>
        <begin position="178"/>
        <end position="195"/>
    </location>
</feature>
<dbReference type="PANTHER" id="PTHR45935">
    <property type="entry name" value="PROTEIN ZBED8-RELATED"/>
    <property type="match status" value="1"/>
</dbReference>
<dbReference type="PROSITE" id="PS50804">
    <property type="entry name" value="SCAN_BOX"/>
    <property type="match status" value="1"/>
</dbReference>
<proteinExistence type="predicted"/>
<dbReference type="InterPro" id="IPR038269">
    <property type="entry name" value="SCAN_sf"/>
</dbReference>
<dbReference type="InterPro" id="IPR050916">
    <property type="entry name" value="SCAN-C2H2_zinc_finger"/>
</dbReference>
<protein>
    <submittedName>
        <fullName evidence="5">Zinc finger with KRAB and SCAN domains 1</fullName>
    </submittedName>
</protein>
<dbReference type="InterPro" id="IPR003309">
    <property type="entry name" value="SCAN_dom"/>
</dbReference>
<dbReference type="FunFam" id="1.10.4020.10:FF:000001">
    <property type="entry name" value="zinc finger protein 263 isoform X1"/>
    <property type="match status" value="1"/>
</dbReference>
<dbReference type="SUPFAM" id="SSF47353">
    <property type="entry name" value="Retrovirus capsid dimerization domain-like"/>
    <property type="match status" value="1"/>
</dbReference>
<feature type="compositionally biased region" description="Polar residues" evidence="3">
    <location>
        <begin position="265"/>
        <end position="275"/>
    </location>
</feature>
<evidence type="ECO:0000259" key="4">
    <source>
        <dbReference type="PROSITE" id="PS50804"/>
    </source>
</evidence>
<feature type="compositionally biased region" description="Basic residues" evidence="3">
    <location>
        <begin position="279"/>
        <end position="302"/>
    </location>
</feature>
<dbReference type="Pfam" id="PF02023">
    <property type="entry name" value="SCAN"/>
    <property type="match status" value="1"/>
</dbReference>
<evidence type="ECO:0000256" key="1">
    <source>
        <dbReference type="ARBA" id="ARBA00023242"/>
    </source>
</evidence>
<feature type="domain" description="SCAN box" evidence="4">
    <location>
        <begin position="56"/>
        <end position="138"/>
    </location>
</feature>
<feature type="region of interest" description="Disordered" evidence="3">
    <location>
        <begin position="1"/>
        <end position="51"/>
    </location>
</feature>
<dbReference type="Proteomes" id="UP000664940">
    <property type="component" value="Unassembled WGS sequence"/>
</dbReference>
<evidence type="ECO:0000256" key="3">
    <source>
        <dbReference type="SAM" id="MobiDB-lite"/>
    </source>
</evidence>
<feature type="compositionally biased region" description="Basic and acidic residues" evidence="3">
    <location>
        <begin position="252"/>
        <end position="263"/>
    </location>
</feature>
<evidence type="ECO:0000313" key="5">
    <source>
        <dbReference type="EMBL" id="KAF6128300.1"/>
    </source>
</evidence>
<evidence type="ECO:0000313" key="6">
    <source>
        <dbReference type="Proteomes" id="UP000664940"/>
    </source>
</evidence>
<dbReference type="AlphaFoldDB" id="A0A834BHW3"/>
<dbReference type="CDD" id="cd07936">
    <property type="entry name" value="SCAN"/>
    <property type="match status" value="1"/>
</dbReference>
<accession>A0A834BHW3</accession>
<dbReference type="GO" id="GO:0005634">
    <property type="term" value="C:nucleus"/>
    <property type="evidence" value="ECO:0007669"/>
    <property type="project" value="UniProtKB-SubCell"/>
</dbReference>
<dbReference type="EMBL" id="JABVXQ010000002">
    <property type="protein sequence ID" value="KAF6128300.1"/>
    <property type="molecule type" value="Genomic_DNA"/>
</dbReference>
<name>A0A834BHW3_9CHIR</name>
<reference evidence="5 6" key="1">
    <citation type="journal article" date="2020" name="Nature">
        <title>Six reference-quality genomes reveal evolution of bat adaptations.</title>
        <authorList>
            <person name="Jebb D."/>
            <person name="Huang Z."/>
            <person name="Pippel M."/>
            <person name="Hughes G.M."/>
            <person name="Lavrichenko K."/>
            <person name="Devanna P."/>
            <person name="Winkler S."/>
            <person name="Jermiin L.S."/>
            <person name="Skirmuntt E.C."/>
            <person name="Katzourakis A."/>
            <person name="Burkitt-Gray L."/>
            <person name="Ray D.A."/>
            <person name="Sullivan K.A.M."/>
            <person name="Roscito J.G."/>
            <person name="Kirilenko B.M."/>
            <person name="Davalos L.M."/>
            <person name="Corthals A.P."/>
            <person name="Power M.L."/>
            <person name="Jones G."/>
            <person name="Ransome R.D."/>
            <person name="Dechmann D.K.N."/>
            <person name="Locatelli A.G."/>
            <person name="Puechmaille S.J."/>
            <person name="Fedrigo O."/>
            <person name="Jarvis E.D."/>
            <person name="Hiller M."/>
            <person name="Vernes S.C."/>
            <person name="Myers E.W."/>
            <person name="Teeling E.C."/>
        </authorList>
    </citation>
    <scope>NUCLEOTIDE SEQUENCE [LARGE SCALE GENOMIC DNA]</scope>
    <source>
        <strain evidence="5">Bat1K_MPI-CBG_1</strain>
    </source>
</reference>
<feature type="region of interest" description="Disordered" evidence="3">
    <location>
        <begin position="164"/>
        <end position="216"/>
    </location>
</feature>
<keyword evidence="1 2" id="KW-0539">Nucleus</keyword>
<feature type="region of interest" description="Disordered" evidence="3">
    <location>
        <begin position="231"/>
        <end position="320"/>
    </location>
</feature>
<comment type="caution">
    <text evidence="5">The sequence shown here is derived from an EMBL/GenBank/DDBJ whole genome shotgun (WGS) entry which is preliminary data.</text>
</comment>